<proteinExistence type="predicted"/>
<evidence type="ECO:0000313" key="2">
    <source>
        <dbReference type="Proteomes" id="UP001062776"/>
    </source>
</evidence>
<evidence type="ECO:0000313" key="1">
    <source>
        <dbReference type="EMBL" id="GBQ91454.1"/>
    </source>
</evidence>
<comment type="caution">
    <text evidence="1">The sequence shown here is derived from an EMBL/GenBank/DDBJ whole genome shotgun (WGS) entry which is preliminary data.</text>
</comment>
<reference evidence="1" key="1">
    <citation type="submission" date="2013-04" db="EMBL/GenBank/DDBJ databases">
        <title>The genome sequencing project of 58 acetic acid bacteria.</title>
        <authorList>
            <person name="Okamoto-Kainuma A."/>
            <person name="Ishikawa M."/>
            <person name="Umino S."/>
            <person name="Koizumi Y."/>
            <person name="Shiwa Y."/>
            <person name="Yoshikawa H."/>
            <person name="Matsutani M."/>
            <person name="Matsushita K."/>
        </authorList>
    </citation>
    <scope>NUCLEOTIDE SEQUENCE</scope>
    <source>
        <strain evidence="1">NRIC 0535</strain>
    </source>
</reference>
<gene>
    <name evidence="1" type="ORF">AA0535_2300</name>
</gene>
<sequence>MLEPLLTRLAHWHPDAIATETSPGLLCEAMRHELERQADAVAHYCPDPVLAGKAAGLDVIAATRAIDRVLASWPREPNASQRRHLALLFLAAGEPGSALVQWFQLPRNEQVALDGLTQALVSQLNGLASRRNETGLLAARLAAREGLERLWSIDDQRDLVIPMDDKAYGAALQHAWDNPATRVRMDQDKKLYAALDTPDGLLNVYRAYNRPDYGKIAYQSDWGAALKDPSPEGYGRHYVGYWETRNLRMVANMREVLARKPGMRLLVIVGASHKAYDEAYLSQMRDVELVDAETVLQ</sequence>
<organism evidence="1 2">
    <name type="scientific">Asaia krungthepensis NRIC 0535</name>
    <dbReference type="NCBI Taxonomy" id="1307925"/>
    <lineage>
        <taxon>Bacteria</taxon>
        <taxon>Pseudomonadati</taxon>
        <taxon>Pseudomonadota</taxon>
        <taxon>Alphaproteobacteria</taxon>
        <taxon>Acetobacterales</taxon>
        <taxon>Acetobacteraceae</taxon>
        <taxon>Asaia</taxon>
    </lineage>
</organism>
<keyword evidence="2" id="KW-1185">Reference proteome</keyword>
<name>A0ABQ0Q4T1_9PROT</name>
<dbReference type="Proteomes" id="UP001062776">
    <property type="component" value="Unassembled WGS sequence"/>
</dbReference>
<dbReference type="InterPro" id="IPR043749">
    <property type="entry name" value="DUF5694"/>
</dbReference>
<protein>
    <submittedName>
        <fullName evidence="1">Uncharacterized protein</fullName>
    </submittedName>
</protein>
<dbReference type="Pfam" id="PF18950">
    <property type="entry name" value="DUF5694"/>
    <property type="match status" value="1"/>
</dbReference>
<accession>A0ABQ0Q4T1</accession>
<dbReference type="EMBL" id="BAPV01000043">
    <property type="protein sequence ID" value="GBQ91454.1"/>
    <property type="molecule type" value="Genomic_DNA"/>
</dbReference>